<evidence type="ECO:0008006" key="3">
    <source>
        <dbReference type="Google" id="ProtNLM"/>
    </source>
</evidence>
<accession>A0ABX7S8E1</accession>
<protein>
    <recommendedName>
        <fullName evidence="3">DUF3996 domain-containing protein</fullName>
    </recommendedName>
</protein>
<evidence type="ECO:0000313" key="1">
    <source>
        <dbReference type="EMBL" id="QTA38065.1"/>
    </source>
</evidence>
<keyword evidence="2" id="KW-1185">Reference proteome</keyword>
<evidence type="ECO:0000313" key="2">
    <source>
        <dbReference type="Proteomes" id="UP000671862"/>
    </source>
</evidence>
<sequence length="154" mass="17070">MKNFRLFVVVVILVLCSVIFANNISYSVGVVITGTFFPYVEIAYDIDNVRIGISLGMFMVKDSETGDNDFLVSPEVSLSTNLFENIFAGINFRSIVVFPHQERQLYLIGGEIGYSIPLDGGKINFSVSGDMSLPVSAASKTVWPIPFFELAYEF</sequence>
<name>A0ABX7S8E1_9BACT</name>
<dbReference type="RefSeq" id="WP_207566786.1">
    <property type="nucleotide sequence ID" value="NZ_CP071446.1"/>
</dbReference>
<reference evidence="1 2" key="1">
    <citation type="submission" date="2021-03" db="EMBL/GenBank/DDBJ databases">
        <title>Thermosipho ferrireducens sp.nov., an anaerobic thermophilic iron-reducing bacterium isolated from a deep-sea hydrothermal sulfide deposits.</title>
        <authorList>
            <person name="Zeng X."/>
            <person name="Chen Y."/>
            <person name="Shao Z."/>
        </authorList>
    </citation>
    <scope>NUCLEOTIDE SEQUENCE [LARGE SCALE GENOMIC DNA]</scope>
    <source>
        <strain evidence="1 2">JL129W03</strain>
    </source>
</reference>
<organism evidence="1 2">
    <name type="scientific">Thermosipho ferrireducens</name>
    <dbReference type="NCBI Taxonomy" id="2571116"/>
    <lineage>
        <taxon>Bacteria</taxon>
        <taxon>Thermotogati</taxon>
        <taxon>Thermotogota</taxon>
        <taxon>Thermotogae</taxon>
        <taxon>Thermotogales</taxon>
        <taxon>Fervidobacteriaceae</taxon>
        <taxon>Thermosipho</taxon>
    </lineage>
</organism>
<dbReference type="Proteomes" id="UP000671862">
    <property type="component" value="Chromosome"/>
</dbReference>
<dbReference type="EMBL" id="CP071446">
    <property type="protein sequence ID" value="QTA38065.1"/>
    <property type="molecule type" value="Genomic_DNA"/>
</dbReference>
<gene>
    <name evidence="1" type="ORF">JYK00_00505</name>
</gene>
<proteinExistence type="predicted"/>